<organism evidence="1 2">
    <name type="scientific">Desulforamulus reducens (strain ATCC BAA-1160 / DSM 100696 / MI-1)</name>
    <name type="common">Desulfotomaculum reducens</name>
    <dbReference type="NCBI Taxonomy" id="349161"/>
    <lineage>
        <taxon>Bacteria</taxon>
        <taxon>Bacillati</taxon>
        <taxon>Bacillota</taxon>
        <taxon>Clostridia</taxon>
        <taxon>Eubacteriales</taxon>
        <taxon>Peptococcaceae</taxon>
        <taxon>Desulforamulus</taxon>
    </lineage>
</organism>
<evidence type="ECO:0000313" key="2">
    <source>
        <dbReference type="Proteomes" id="UP000001556"/>
    </source>
</evidence>
<accession>A4J386</accession>
<dbReference type="NCBIfam" id="TIGR01863">
    <property type="entry name" value="cas_Csd1"/>
    <property type="match status" value="1"/>
</dbReference>
<dbReference type="HOGENOM" id="CLU_031037_0_0_9"/>
<evidence type="ECO:0000313" key="1">
    <source>
        <dbReference type="EMBL" id="ABO49539.1"/>
    </source>
</evidence>
<dbReference type="OrthoDB" id="9778918at2"/>
<dbReference type="CDD" id="cd09757">
    <property type="entry name" value="Cas8c_I-C"/>
    <property type="match status" value="1"/>
</dbReference>
<dbReference type="AlphaFoldDB" id="A4J386"/>
<name>A4J386_DESRM</name>
<protein>
    <submittedName>
        <fullName evidence="1">CRISPR-associated protein, Csd1 family</fullName>
    </submittedName>
</protein>
<dbReference type="InterPro" id="IPR010144">
    <property type="entry name" value="CRISPR-assoc_prot_Csd1-typ"/>
</dbReference>
<gene>
    <name evidence="1" type="ordered locus">Dred_1004</name>
</gene>
<dbReference type="Proteomes" id="UP000001556">
    <property type="component" value="Chromosome"/>
</dbReference>
<dbReference type="KEGG" id="drm:Dred_1004"/>
<dbReference type="Pfam" id="PF09709">
    <property type="entry name" value="Cas_Csd1"/>
    <property type="match status" value="1"/>
</dbReference>
<dbReference type="STRING" id="349161.Dred_1004"/>
<reference evidence="1 2" key="1">
    <citation type="submission" date="2007-03" db="EMBL/GenBank/DDBJ databases">
        <title>Complete sequence of Desulfotomaculum reducens MI-1.</title>
        <authorList>
            <consortium name="US DOE Joint Genome Institute"/>
            <person name="Copeland A."/>
            <person name="Lucas S."/>
            <person name="Lapidus A."/>
            <person name="Barry K."/>
            <person name="Detter J.C."/>
            <person name="Glavina del Rio T."/>
            <person name="Hammon N."/>
            <person name="Israni S."/>
            <person name="Dalin E."/>
            <person name="Tice H."/>
            <person name="Pitluck S."/>
            <person name="Sims D."/>
            <person name="Brettin T."/>
            <person name="Bruce D."/>
            <person name="Han C."/>
            <person name="Tapia R."/>
            <person name="Schmutz J."/>
            <person name="Larimer F."/>
            <person name="Land M."/>
            <person name="Hauser L."/>
            <person name="Kyrpides N."/>
            <person name="Kim E."/>
            <person name="Tebo B.M."/>
            <person name="Richardson P."/>
        </authorList>
    </citation>
    <scope>NUCLEOTIDE SEQUENCE [LARGE SCALE GENOMIC DNA]</scope>
    <source>
        <strain evidence="1 2">MI-1</strain>
    </source>
</reference>
<keyword evidence="2" id="KW-1185">Reference proteome</keyword>
<dbReference type="EMBL" id="CP000612">
    <property type="protein sequence ID" value="ABO49539.1"/>
    <property type="molecule type" value="Genomic_DNA"/>
</dbReference>
<sequence length="607" mass="68367">MIINALYQYYGTLLNDQDSGVSRPGFSKAKVGYCLVLSREGQLLDIIDLRVERNKKLVSREMDVPEQVKRASGVAANFLCDNCTYILGLGQKNKQEKRDRIKKCFEAFVQRQEEILQGVEDEGAVALLKFLRGWDIASAVEHPAIIRQLDGLVEGSNLVFKLEGNEGYIHERKTIREAWNRHRNAQVSDIRMQCLVTGEKTGIARLHPSIKGVTGAQPSGASLISFNLNSFTSYRKTQSFNAPVGEEAVFGYTTALNYLLGSEKHRIRIGDTTTVFWAEKSTNGLEEDLLGLLFFPVAEENGKSDKKDDHSLRQATRDPQTVKLLHDIFRRVKEGKAVSQELTGINLNTNFYILGLAPNASRLAVRFWHVDTYGKLIAKIAQHYRDMAMVKNFEKNPYFIPLGMILKETAPLKDSKRIAPLLGGVLMRAILSGTPYPMSLYSSMISRIRADQEVNYVRAAVIKACLVRHERFYNKGNEVELTVALNEQNSNKGYLLGRLFSLLEKAQEDANPGINSSIRDRYFGSASATPGSVFPILLRLAQHHITKAEYGRHTDKRIEDVISSIDGFPAYLTLEEQGQFVLGYYQQRQALYTKTEKKGELNNVRTN</sequence>
<proteinExistence type="predicted"/>
<dbReference type="RefSeq" id="WP_011877368.1">
    <property type="nucleotide sequence ID" value="NC_009253.1"/>
</dbReference>
<dbReference type="eggNOG" id="ENOG502Z7WH">
    <property type="taxonomic scope" value="Bacteria"/>
</dbReference>